<name>A2YE85_ORYSI</name>
<dbReference type="AlphaFoldDB" id="A2YE85"/>
<accession>A2YE85</accession>
<gene>
    <name evidence="1" type="ORF">OsI_23428</name>
</gene>
<dbReference type="EMBL" id="CM000131">
    <property type="protein sequence ID" value="EAZ01396.1"/>
    <property type="molecule type" value="Genomic_DNA"/>
</dbReference>
<dbReference type="Proteomes" id="UP000007015">
    <property type="component" value="Chromosome 6"/>
</dbReference>
<keyword evidence="2" id="KW-1185">Reference proteome</keyword>
<protein>
    <submittedName>
        <fullName evidence="1">Uncharacterized protein</fullName>
    </submittedName>
</protein>
<reference evidence="1 2" key="1">
    <citation type="journal article" date="2005" name="PLoS Biol.">
        <title>The genomes of Oryza sativa: a history of duplications.</title>
        <authorList>
            <person name="Yu J."/>
            <person name="Wang J."/>
            <person name="Lin W."/>
            <person name="Li S."/>
            <person name="Li H."/>
            <person name="Zhou J."/>
            <person name="Ni P."/>
            <person name="Dong W."/>
            <person name="Hu S."/>
            <person name="Zeng C."/>
            <person name="Zhang J."/>
            <person name="Zhang Y."/>
            <person name="Li R."/>
            <person name="Xu Z."/>
            <person name="Li S."/>
            <person name="Li X."/>
            <person name="Zheng H."/>
            <person name="Cong L."/>
            <person name="Lin L."/>
            <person name="Yin J."/>
            <person name="Geng J."/>
            <person name="Li G."/>
            <person name="Shi J."/>
            <person name="Liu J."/>
            <person name="Lv H."/>
            <person name="Li J."/>
            <person name="Wang J."/>
            <person name="Deng Y."/>
            <person name="Ran L."/>
            <person name="Shi X."/>
            <person name="Wang X."/>
            <person name="Wu Q."/>
            <person name="Li C."/>
            <person name="Ren X."/>
            <person name="Wang J."/>
            <person name="Wang X."/>
            <person name="Li D."/>
            <person name="Liu D."/>
            <person name="Zhang X."/>
            <person name="Ji Z."/>
            <person name="Zhao W."/>
            <person name="Sun Y."/>
            <person name="Zhang Z."/>
            <person name="Bao J."/>
            <person name="Han Y."/>
            <person name="Dong L."/>
            <person name="Ji J."/>
            <person name="Chen P."/>
            <person name="Wu S."/>
            <person name="Liu J."/>
            <person name="Xiao Y."/>
            <person name="Bu D."/>
            <person name="Tan J."/>
            <person name="Yang L."/>
            <person name="Ye C."/>
            <person name="Zhang J."/>
            <person name="Xu J."/>
            <person name="Zhou Y."/>
            <person name="Yu Y."/>
            <person name="Zhang B."/>
            <person name="Zhuang S."/>
            <person name="Wei H."/>
            <person name="Liu B."/>
            <person name="Lei M."/>
            <person name="Yu H."/>
            <person name="Li Y."/>
            <person name="Xu H."/>
            <person name="Wei S."/>
            <person name="He X."/>
            <person name="Fang L."/>
            <person name="Zhang Z."/>
            <person name="Zhang Y."/>
            <person name="Huang X."/>
            <person name="Su Z."/>
            <person name="Tong W."/>
            <person name="Li J."/>
            <person name="Tong Z."/>
            <person name="Li S."/>
            <person name="Ye J."/>
            <person name="Wang L."/>
            <person name="Fang L."/>
            <person name="Lei T."/>
            <person name="Chen C."/>
            <person name="Chen H."/>
            <person name="Xu Z."/>
            <person name="Li H."/>
            <person name="Huang H."/>
            <person name="Zhang F."/>
            <person name="Xu H."/>
            <person name="Li N."/>
            <person name="Zhao C."/>
            <person name="Li S."/>
            <person name="Dong L."/>
            <person name="Huang Y."/>
            <person name="Li L."/>
            <person name="Xi Y."/>
            <person name="Qi Q."/>
            <person name="Li W."/>
            <person name="Zhang B."/>
            <person name="Hu W."/>
            <person name="Zhang Y."/>
            <person name="Tian X."/>
            <person name="Jiao Y."/>
            <person name="Liang X."/>
            <person name="Jin J."/>
            <person name="Gao L."/>
            <person name="Zheng W."/>
            <person name="Hao B."/>
            <person name="Liu S."/>
            <person name="Wang W."/>
            <person name="Yuan L."/>
            <person name="Cao M."/>
            <person name="McDermott J."/>
            <person name="Samudrala R."/>
            <person name="Wang J."/>
            <person name="Wong G.K."/>
            <person name="Yang H."/>
        </authorList>
    </citation>
    <scope>NUCLEOTIDE SEQUENCE [LARGE SCALE GENOMIC DNA]</scope>
    <source>
        <strain evidence="2">cv. 93-11</strain>
    </source>
</reference>
<dbReference type="Gramene" id="BGIOSGA021007-TA">
    <property type="protein sequence ID" value="BGIOSGA021007-PA"/>
    <property type="gene ID" value="BGIOSGA021007"/>
</dbReference>
<dbReference type="HOGENOM" id="CLU_2780369_0_0_1"/>
<sequence length="69" mass="7115">MEAFVPGGAGAAVAAVGGFVAAAALAERAGVIAPRKRSNAPPDLRANQVCIRHNFRTVLRHCLFSLSVS</sequence>
<proteinExistence type="predicted"/>
<evidence type="ECO:0000313" key="1">
    <source>
        <dbReference type="EMBL" id="EAZ01396.1"/>
    </source>
</evidence>
<organism evidence="1 2">
    <name type="scientific">Oryza sativa subsp. indica</name>
    <name type="common">Rice</name>
    <dbReference type="NCBI Taxonomy" id="39946"/>
    <lineage>
        <taxon>Eukaryota</taxon>
        <taxon>Viridiplantae</taxon>
        <taxon>Streptophyta</taxon>
        <taxon>Embryophyta</taxon>
        <taxon>Tracheophyta</taxon>
        <taxon>Spermatophyta</taxon>
        <taxon>Magnoliopsida</taxon>
        <taxon>Liliopsida</taxon>
        <taxon>Poales</taxon>
        <taxon>Poaceae</taxon>
        <taxon>BOP clade</taxon>
        <taxon>Oryzoideae</taxon>
        <taxon>Oryzeae</taxon>
        <taxon>Oryzinae</taxon>
        <taxon>Oryza</taxon>
        <taxon>Oryza sativa</taxon>
    </lineage>
</organism>
<evidence type="ECO:0000313" key="2">
    <source>
        <dbReference type="Proteomes" id="UP000007015"/>
    </source>
</evidence>
<dbReference type="STRING" id="39946.A2YE85"/>